<evidence type="ECO:0000259" key="4">
    <source>
        <dbReference type="PROSITE" id="PS50949"/>
    </source>
</evidence>
<dbReference type="Proteomes" id="UP000783796">
    <property type="component" value="Unassembled WGS sequence"/>
</dbReference>
<dbReference type="SMART" id="SM00345">
    <property type="entry name" value="HTH_GNTR"/>
    <property type="match status" value="1"/>
</dbReference>
<dbReference type="Gene3D" id="1.10.287.100">
    <property type="match status" value="1"/>
</dbReference>
<dbReference type="Pfam" id="PF00392">
    <property type="entry name" value="GntR"/>
    <property type="match status" value="1"/>
</dbReference>
<dbReference type="InterPro" id="IPR036390">
    <property type="entry name" value="WH_DNA-bd_sf"/>
</dbReference>
<evidence type="ECO:0000256" key="1">
    <source>
        <dbReference type="ARBA" id="ARBA00023015"/>
    </source>
</evidence>
<evidence type="ECO:0000313" key="5">
    <source>
        <dbReference type="EMBL" id="MBU3837394.1"/>
    </source>
</evidence>
<dbReference type="AlphaFoldDB" id="A0A948TAH9"/>
<dbReference type="SUPFAM" id="SSF46785">
    <property type="entry name" value="Winged helix' DNA-binding domain"/>
    <property type="match status" value="1"/>
</dbReference>
<evidence type="ECO:0000256" key="3">
    <source>
        <dbReference type="ARBA" id="ARBA00023163"/>
    </source>
</evidence>
<dbReference type="GO" id="GO:0003677">
    <property type="term" value="F:DNA binding"/>
    <property type="evidence" value="ECO:0007669"/>
    <property type="project" value="UniProtKB-KW"/>
</dbReference>
<organism evidence="5 6">
    <name type="scientific">Candidatus Phocaeicola faecigallinarum</name>
    <dbReference type="NCBI Taxonomy" id="2838732"/>
    <lineage>
        <taxon>Bacteria</taxon>
        <taxon>Pseudomonadati</taxon>
        <taxon>Bacteroidota</taxon>
        <taxon>Bacteroidia</taxon>
        <taxon>Bacteroidales</taxon>
        <taxon>Bacteroidaceae</taxon>
        <taxon>Phocaeicola</taxon>
    </lineage>
</organism>
<feature type="domain" description="HTH gntR-type" evidence="4">
    <location>
        <begin position="7"/>
        <end position="75"/>
    </location>
</feature>
<keyword evidence="3" id="KW-0804">Transcription</keyword>
<dbReference type="PANTHER" id="PTHR38445:SF10">
    <property type="entry name" value="GNTR-FAMILY TRANSCRIPTIONAL REGULATOR"/>
    <property type="match status" value="1"/>
</dbReference>
<accession>A0A948TAH9</accession>
<keyword evidence="2" id="KW-0238">DNA-binding</keyword>
<dbReference type="PANTHER" id="PTHR38445">
    <property type="entry name" value="HTH-TYPE TRANSCRIPTIONAL REPRESSOR YTRA"/>
    <property type="match status" value="1"/>
</dbReference>
<reference evidence="5" key="1">
    <citation type="journal article" date="2021" name="PeerJ">
        <title>Extensive microbial diversity within the chicken gut microbiome revealed by metagenomics and culture.</title>
        <authorList>
            <person name="Gilroy R."/>
            <person name="Ravi A."/>
            <person name="Getino M."/>
            <person name="Pursley I."/>
            <person name="Horton D.L."/>
            <person name="Alikhan N.F."/>
            <person name="Baker D."/>
            <person name="Gharbi K."/>
            <person name="Hall N."/>
            <person name="Watson M."/>
            <person name="Adriaenssens E.M."/>
            <person name="Foster-Nyarko E."/>
            <person name="Jarju S."/>
            <person name="Secka A."/>
            <person name="Antonio M."/>
            <person name="Oren A."/>
            <person name="Chaudhuri R.R."/>
            <person name="La Ragione R."/>
            <person name="Hildebrand F."/>
            <person name="Pallen M.J."/>
        </authorList>
    </citation>
    <scope>NUCLEOTIDE SEQUENCE</scope>
    <source>
        <strain evidence="5">G4-2901</strain>
    </source>
</reference>
<name>A0A948TAH9_9BACT</name>
<dbReference type="InterPro" id="IPR036388">
    <property type="entry name" value="WH-like_DNA-bd_sf"/>
</dbReference>
<gene>
    <name evidence="5" type="ORF">H9777_03560</name>
</gene>
<reference evidence="5" key="2">
    <citation type="submission" date="2021-04" db="EMBL/GenBank/DDBJ databases">
        <authorList>
            <person name="Gilroy R."/>
        </authorList>
    </citation>
    <scope>NUCLEOTIDE SEQUENCE</scope>
    <source>
        <strain evidence="5">G4-2901</strain>
    </source>
</reference>
<dbReference type="GO" id="GO:0003700">
    <property type="term" value="F:DNA-binding transcription factor activity"/>
    <property type="evidence" value="ECO:0007669"/>
    <property type="project" value="InterPro"/>
</dbReference>
<dbReference type="PROSITE" id="PS50949">
    <property type="entry name" value="HTH_GNTR"/>
    <property type="match status" value="1"/>
</dbReference>
<dbReference type="Gene3D" id="1.10.10.10">
    <property type="entry name" value="Winged helix-like DNA-binding domain superfamily/Winged helix DNA-binding domain"/>
    <property type="match status" value="1"/>
</dbReference>
<dbReference type="EMBL" id="JAHLFW010000037">
    <property type="protein sequence ID" value="MBU3837394.1"/>
    <property type="molecule type" value="Genomic_DNA"/>
</dbReference>
<keyword evidence="1" id="KW-0805">Transcription regulation</keyword>
<protein>
    <submittedName>
        <fullName evidence="5">GntR family transcriptional regulator</fullName>
    </submittedName>
</protein>
<dbReference type="CDD" id="cd07377">
    <property type="entry name" value="WHTH_GntR"/>
    <property type="match status" value="1"/>
</dbReference>
<evidence type="ECO:0000313" key="6">
    <source>
        <dbReference type="Proteomes" id="UP000783796"/>
    </source>
</evidence>
<evidence type="ECO:0000256" key="2">
    <source>
        <dbReference type="ARBA" id="ARBA00023125"/>
    </source>
</evidence>
<dbReference type="InterPro" id="IPR000524">
    <property type="entry name" value="Tscrpt_reg_HTH_GntR"/>
</dbReference>
<sequence length="122" mass="14428">MKFKESKSIYLQIADRIMDEILHDTYKEEERIPSVREYAAMVEVNANTMMRTYDHLQGMEIIYNKRGIGYFVGEGAKDKILSFRKETFLNEELPEMFRTMKILDISGPEISALYKQFLKDNK</sequence>
<proteinExistence type="predicted"/>
<comment type="caution">
    <text evidence="5">The sequence shown here is derived from an EMBL/GenBank/DDBJ whole genome shotgun (WGS) entry which is preliminary data.</text>
</comment>